<evidence type="ECO:0000256" key="1">
    <source>
        <dbReference type="SAM" id="MobiDB-lite"/>
    </source>
</evidence>
<sequence length="142" mass="15937">MRILESDIRGDRIKKLISAGLIVSFMLAGFPVLAQEEAKKGASEKAYEHASDKAVFNRVSDWFATIGKSGEEKEKILAERKAERAAKRVEKELKRAEKEKEAKKAREGMEEKARKQKESVEKMDSDAGGLMKGQKKAKGRNK</sequence>
<feature type="compositionally biased region" description="Basic and acidic residues" evidence="1">
    <location>
        <begin position="92"/>
        <end position="125"/>
    </location>
</feature>
<accession>A0A2H0LZ49</accession>
<evidence type="ECO:0000313" key="3">
    <source>
        <dbReference type="Proteomes" id="UP000229641"/>
    </source>
</evidence>
<feature type="region of interest" description="Disordered" evidence="1">
    <location>
        <begin position="92"/>
        <end position="142"/>
    </location>
</feature>
<dbReference type="Proteomes" id="UP000229641">
    <property type="component" value="Unassembled WGS sequence"/>
</dbReference>
<gene>
    <name evidence="2" type="ORF">COV72_01780</name>
</gene>
<feature type="compositionally biased region" description="Basic residues" evidence="1">
    <location>
        <begin position="133"/>
        <end position="142"/>
    </location>
</feature>
<comment type="caution">
    <text evidence="2">The sequence shown here is derived from an EMBL/GenBank/DDBJ whole genome shotgun (WGS) entry which is preliminary data.</text>
</comment>
<evidence type="ECO:0000313" key="2">
    <source>
        <dbReference type="EMBL" id="PIQ89668.1"/>
    </source>
</evidence>
<organism evidence="2 3">
    <name type="scientific">Candidatus Ghiorseimicrobium undicola</name>
    <dbReference type="NCBI Taxonomy" id="1974746"/>
    <lineage>
        <taxon>Bacteria</taxon>
        <taxon>Pseudomonadati</taxon>
        <taxon>Candidatus Omnitrophota</taxon>
        <taxon>Candidatus Ghiorseimicrobium</taxon>
    </lineage>
</organism>
<protein>
    <submittedName>
        <fullName evidence="2">Uncharacterized protein</fullName>
    </submittedName>
</protein>
<name>A0A2H0LZ49_9BACT</name>
<dbReference type="EMBL" id="PCWA01000026">
    <property type="protein sequence ID" value="PIQ89668.1"/>
    <property type="molecule type" value="Genomic_DNA"/>
</dbReference>
<proteinExistence type="predicted"/>
<dbReference type="AlphaFoldDB" id="A0A2H0LZ49"/>
<reference evidence="2 3" key="1">
    <citation type="submission" date="2017-09" db="EMBL/GenBank/DDBJ databases">
        <title>Depth-based differentiation of microbial function through sediment-hosted aquifers and enrichment of novel symbionts in the deep terrestrial subsurface.</title>
        <authorList>
            <person name="Probst A.J."/>
            <person name="Ladd B."/>
            <person name="Jarett J.K."/>
            <person name="Geller-Mcgrath D.E."/>
            <person name="Sieber C.M."/>
            <person name="Emerson J.B."/>
            <person name="Anantharaman K."/>
            <person name="Thomas B.C."/>
            <person name="Malmstrom R."/>
            <person name="Stieglmeier M."/>
            <person name="Klingl A."/>
            <person name="Woyke T."/>
            <person name="Ryan C.M."/>
            <person name="Banfield J.F."/>
        </authorList>
    </citation>
    <scope>NUCLEOTIDE SEQUENCE [LARGE SCALE GENOMIC DNA]</scope>
    <source>
        <strain evidence="2">CG11_big_fil_rev_8_21_14_0_20_42_13</strain>
    </source>
</reference>